<dbReference type="RefSeq" id="WP_312646495.1">
    <property type="nucleotide sequence ID" value="NZ_CP116967.1"/>
</dbReference>
<feature type="binding site" evidence="12">
    <location>
        <position position="216"/>
    </location>
    <ligand>
        <name>[4Fe-4S] cluster</name>
        <dbReference type="ChEBI" id="CHEBI:49883"/>
    </ligand>
</feature>
<evidence type="ECO:0000256" key="7">
    <source>
        <dbReference type="ARBA" id="ARBA00023014"/>
    </source>
</evidence>
<name>A0AA96GJS2_9BACT</name>
<protein>
    <recommendedName>
        <fullName evidence="12">Endonuclease III</fullName>
        <ecNumber evidence="12">4.2.99.18</ecNumber>
    </recommendedName>
    <alternativeName>
        <fullName evidence="12">DNA-(apurinic or apyrimidinic site) lyase</fullName>
    </alternativeName>
</protein>
<dbReference type="Gene3D" id="1.10.340.30">
    <property type="entry name" value="Hypothetical protein, domain 2"/>
    <property type="match status" value="1"/>
</dbReference>
<dbReference type="GO" id="GO:0003677">
    <property type="term" value="F:DNA binding"/>
    <property type="evidence" value="ECO:0007669"/>
    <property type="project" value="UniProtKB-UniRule"/>
</dbReference>
<dbReference type="InterPro" id="IPR023170">
    <property type="entry name" value="HhH_base_excis_C"/>
</dbReference>
<evidence type="ECO:0000256" key="9">
    <source>
        <dbReference type="ARBA" id="ARBA00023204"/>
    </source>
</evidence>
<evidence type="ECO:0000256" key="4">
    <source>
        <dbReference type="ARBA" id="ARBA00022763"/>
    </source>
</evidence>
<keyword evidence="4 12" id="KW-0227">DNA damage</keyword>
<dbReference type="Pfam" id="PF00730">
    <property type="entry name" value="HhH-GPD"/>
    <property type="match status" value="1"/>
</dbReference>
<feature type="domain" description="HhH-GPD" evidence="14">
    <location>
        <begin position="60"/>
        <end position="207"/>
    </location>
</feature>
<dbReference type="Pfam" id="PF00633">
    <property type="entry name" value="HHH"/>
    <property type="match status" value="1"/>
</dbReference>
<dbReference type="GO" id="GO:0006285">
    <property type="term" value="P:base-excision repair, AP site formation"/>
    <property type="evidence" value="ECO:0007669"/>
    <property type="project" value="TreeGrafter"/>
</dbReference>
<dbReference type="Gene3D" id="1.10.1670.10">
    <property type="entry name" value="Helix-hairpin-Helix base-excision DNA repair enzymes (C-terminal)"/>
    <property type="match status" value="1"/>
</dbReference>
<dbReference type="InterPro" id="IPR005759">
    <property type="entry name" value="Nth"/>
</dbReference>
<keyword evidence="10 12" id="KW-0456">Lyase</keyword>
<dbReference type="CDD" id="cd00056">
    <property type="entry name" value="ENDO3c"/>
    <property type="match status" value="1"/>
</dbReference>
<feature type="binding site" evidence="12">
    <location>
        <position position="219"/>
    </location>
    <ligand>
        <name>[4Fe-4S] cluster</name>
        <dbReference type="ChEBI" id="CHEBI:49883"/>
    </ligand>
</feature>
<evidence type="ECO:0000256" key="11">
    <source>
        <dbReference type="ARBA" id="ARBA00023295"/>
    </source>
</evidence>
<dbReference type="GO" id="GO:0019104">
    <property type="term" value="F:DNA N-glycosylase activity"/>
    <property type="evidence" value="ECO:0007669"/>
    <property type="project" value="UniProtKB-UniRule"/>
</dbReference>
<keyword evidence="3 12" id="KW-0479">Metal-binding</keyword>
<comment type="catalytic activity">
    <reaction evidence="12">
        <text>2'-deoxyribonucleotide-(2'-deoxyribose 5'-phosphate)-2'-deoxyribonucleotide-DNA = a 3'-end 2'-deoxyribonucleotide-(2,3-dehydro-2,3-deoxyribose 5'-phosphate)-DNA + a 5'-end 5'-phospho-2'-deoxyribonucleoside-DNA + H(+)</text>
        <dbReference type="Rhea" id="RHEA:66592"/>
        <dbReference type="Rhea" id="RHEA-COMP:13180"/>
        <dbReference type="Rhea" id="RHEA-COMP:16897"/>
        <dbReference type="Rhea" id="RHEA-COMP:17067"/>
        <dbReference type="ChEBI" id="CHEBI:15378"/>
        <dbReference type="ChEBI" id="CHEBI:136412"/>
        <dbReference type="ChEBI" id="CHEBI:157695"/>
        <dbReference type="ChEBI" id="CHEBI:167181"/>
        <dbReference type="EC" id="4.2.99.18"/>
    </reaction>
</comment>
<evidence type="ECO:0000256" key="6">
    <source>
        <dbReference type="ARBA" id="ARBA00023004"/>
    </source>
</evidence>
<dbReference type="PANTHER" id="PTHR10359:SF18">
    <property type="entry name" value="ENDONUCLEASE III"/>
    <property type="match status" value="1"/>
</dbReference>
<dbReference type="EMBL" id="CP116967">
    <property type="protein sequence ID" value="WNM59689.1"/>
    <property type="molecule type" value="Genomic_DNA"/>
</dbReference>
<dbReference type="InterPro" id="IPR003265">
    <property type="entry name" value="HhH-GPD_domain"/>
</dbReference>
<dbReference type="GO" id="GO:0051539">
    <property type="term" value="F:4 iron, 4 sulfur cluster binding"/>
    <property type="evidence" value="ECO:0007669"/>
    <property type="project" value="UniProtKB-UniRule"/>
</dbReference>
<feature type="binding site" evidence="12">
    <location>
        <position position="225"/>
    </location>
    <ligand>
        <name>[4Fe-4S] cluster</name>
        <dbReference type="ChEBI" id="CHEBI:49883"/>
    </ligand>
</feature>
<keyword evidence="7 12" id="KW-0411">Iron-sulfur</keyword>
<evidence type="ECO:0000256" key="3">
    <source>
        <dbReference type="ARBA" id="ARBA00022723"/>
    </source>
</evidence>
<dbReference type="FunFam" id="1.10.1670.10:FF:000001">
    <property type="entry name" value="Endonuclease III"/>
    <property type="match status" value="1"/>
</dbReference>
<dbReference type="HAMAP" id="MF_00942">
    <property type="entry name" value="Nth"/>
    <property type="match status" value="1"/>
</dbReference>
<dbReference type="InterPro" id="IPR004036">
    <property type="entry name" value="Endonuclease-III-like_CS2"/>
</dbReference>
<dbReference type="EC" id="4.2.99.18" evidence="12"/>
<proteinExistence type="inferred from homology"/>
<dbReference type="GO" id="GO:0140078">
    <property type="term" value="F:class I DNA-(apurinic or apyrimidinic site) endonuclease activity"/>
    <property type="evidence" value="ECO:0007669"/>
    <property type="project" value="UniProtKB-EC"/>
</dbReference>
<evidence type="ECO:0000256" key="12">
    <source>
        <dbReference type="HAMAP-Rule" id="MF_00942"/>
    </source>
</evidence>
<comment type="cofactor">
    <cofactor evidence="12">
        <name>[4Fe-4S] cluster</name>
        <dbReference type="ChEBI" id="CHEBI:49883"/>
    </cofactor>
    <text evidence="12">Binds 1 [4Fe-4S] cluster.</text>
</comment>
<keyword evidence="16" id="KW-1185">Reference proteome</keyword>
<dbReference type="InterPro" id="IPR011257">
    <property type="entry name" value="DNA_glycosylase"/>
</dbReference>
<accession>A0AA96GJS2</accession>
<evidence type="ECO:0000256" key="5">
    <source>
        <dbReference type="ARBA" id="ARBA00022801"/>
    </source>
</evidence>
<feature type="region of interest" description="Disordered" evidence="13">
    <location>
        <begin position="1"/>
        <end position="22"/>
    </location>
</feature>
<feature type="binding site" evidence="12">
    <location>
        <position position="209"/>
    </location>
    <ligand>
        <name>[4Fe-4S] cluster</name>
        <dbReference type="ChEBI" id="CHEBI:49883"/>
    </ligand>
</feature>
<comment type="similarity">
    <text evidence="1 12">Belongs to the Nth/MutY family.</text>
</comment>
<evidence type="ECO:0000256" key="13">
    <source>
        <dbReference type="SAM" id="MobiDB-lite"/>
    </source>
</evidence>
<evidence type="ECO:0000256" key="1">
    <source>
        <dbReference type="ARBA" id="ARBA00008343"/>
    </source>
</evidence>
<keyword evidence="5 12" id="KW-0378">Hydrolase</keyword>
<evidence type="ECO:0000259" key="14">
    <source>
        <dbReference type="SMART" id="SM00478"/>
    </source>
</evidence>
<reference evidence="15 16" key="1">
    <citation type="submission" date="2023-01" db="EMBL/GenBank/DDBJ databases">
        <title>Cultivation and genomic characterization of new, ubiquitous marine nitrite-oxidizing bacteria from the Nitrospirales.</title>
        <authorList>
            <person name="Mueller A.J."/>
            <person name="Daebeler A."/>
            <person name="Herbold C.W."/>
            <person name="Kirkegaard R.H."/>
            <person name="Daims H."/>
        </authorList>
    </citation>
    <scope>NUCLEOTIDE SEQUENCE [LARGE SCALE GENOMIC DNA]</scope>
    <source>
        <strain evidence="15 16">VA</strain>
    </source>
</reference>
<dbReference type="NCBIfam" id="TIGR01083">
    <property type="entry name" value="nth"/>
    <property type="match status" value="1"/>
</dbReference>
<evidence type="ECO:0000313" key="16">
    <source>
        <dbReference type="Proteomes" id="UP001302719"/>
    </source>
</evidence>
<gene>
    <name evidence="12 15" type="primary">nth</name>
    <name evidence="15" type="ORF">PP769_08020</name>
</gene>
<organism evidence="15 16">
    <name type="scientific">Candidatus Nitrospira allomarina</name>
    <dbReference type="NCBI Taxonomy" id="3020900"/>
    <lineage>
        <taxon>Bacteria</taxon>
        <taxon>Pseudomonadati</taxon>
        <taxon>Nitrospirota</taxon>
        <taxon>Nitrospiria</taxon>
        <taxon>Nitrospirales</taxon>
        <taxon>Nitrospiraceae</taxon>
        <taxon>Nitrospira</taxon>
    </lineage>
</organism>
<evidence type="ECO:0000256" key="8">
    <source>
        <dbReference type="ARBA" id="ARBA00023125"/>
    </source>
</evidence>
<evidence type="ECO:0000256" key="2">
    <source>
        <dbReference type="ARBA" id="ARBA00022485"/>
    </source>
</evidence>
<dbReference type="PIRSF" id="PIRSF001435">
    <property type="entry name" value="Nth"/>
    <property type="match status" value="1"/>
</dbReference>
<keyword evidence="11 12" id="KW-0326">Glycosidase</keyword>
<comment type="function">
    <text evidence="12">DNA repair enzyme that has both DNA N-glycosylase activity and AP-lyase activity. The DNA N-glycosylase activity releases various damaged pyrimidines from DNA by cleaving the N-glycosidic bond, leaving an AP (apurinic/apyrimidinic) site. The AP-lyase activity cleaves the phosphodiester bond 3' to the AP site by a beta-elimination, leaving a 3'-terminal unsaturated sugar and a product with a terminal 5'-phosphate.</text>
</comment>
<keyword evidence="9 12" id="KW-0234">DNA repair</keyword>
<dbReference type="InterPro" id="IPR000445">
    <property type="entry name" value="HhH_motif"/>
</dbReference>
<keyword evidence="2 12" id="KW-0004">4Fe-4S</keyword>
<dbReference type="SUPFAM" id="SSF48150">
    <property type="entry name" value="DNA-glycosylase"/>
    <property type="match status" value="1"/>
</dbReference>
<dbReference type="SMART" id="SM00478">
    <property type="entry name" value="ENDO3c"/>
    <property type="match status" value="1"/>
</dbReference>
<keyword evidence="8 12" id="KW-0238">DNA-binding</keyword>
<dbReference type="PANTHER" id="PTHR10359">
    <property type="entry name" value="A/G-SPECIFIC ADENINE GLYCOSYLASE/ENDONUCLEASE III"/>
    <property type="match status" value="1"/>
</dbReference>
<dbReference type="KEGG" id="nall:PP769_08020"/>
<evidence type="ECO:0000256" key="10">
    <source>
        <dbReference type="ARBA" id="ARBA00023239"/>
    </source>
</evidence>
<dbReference type="FunFam" id="1.10.340.30:FF:000001">
    <property type="entry name" value="Endonuclease III"/>
    <property type="match status" value="1"/>
</dbReference>
<sequence length="234" mass="25779">MSGLASPMSRLRTARSPMESPVEAKKRVRRILAALDQSVPDVRVELDSSNRLELLVATILSAQCTDQRVNQVTPNLFARYRTAQDYAGADPAELEALIRTTGFYKNKARHLIGCGQALVQRFHGMVPGTMKDLTSLPGVGRKTANVILGSSVGEPAIVVDTHVKRVANRLGLTRSQDPTKIEEDLQRLLPKSQWTNGAQRLLLHGRYVCLARTPKCAHCVLDSDCGWEGKRKPT</sequence>
<dbReference type="GO" id="GO:0046872">
    <property type="term" value="F:metal ion binding"/>
    <property type="evidence" value="ECO:0007669"/>
    <property type="project" value="UniProtKB-KW"/>
</dbReference>
<keyword evidence="6 12" id="KW-0408">Iron</keyword>
<keyword evidence="15" id="KW-0540">Nuclease</keyword>
<dbReference type="Proteomes" id="UP001302719">
    <property type="component" value="Chromosome"/>
</dbReference>
<keyword evidence="15" id="KW-0255">Endonuclease</keyword>
<dbReference type="AlphaFoldDB" id="A0AA96GJS2"/>
<dbReference type="PROSITE" id="PS01155">
    <property type="entry name" value="ENDONUCLEASE_III_2"/>
    <property type="match status" value="1"/>
</dbReference>
<evidence type="ECO:0000313" key="15">
    <source>
        <dbReference type="EMBL" id="WNM59689.1"/>
    </source>
</evidence>